<dbReference type="SUPFAM" id="SSF52058">
    <property type="entry name" value="L domain-like"/>
    <property type="match status" value="1"/>
</dbReference>
<evidence type="ECO:0000256" key="2">
    <source>
        <dbReference type="ARBA" id="ARBA00022737"/>
    </source>
</evidence>
<sequence length="236" mass="26995">MFFLFGFLLCHCLFHTKAGLPIRNSSGKTIAFYHQDTRWIGFDQTPELMDLASFSKVETLEFPASDLVSLEALPDLPKLRYLNLSGTKVRNFKPLEKVRKLDSLILNGIPLQNSDLATYTSWNQLTRIELSDTKVDSLDFLGKGCAVRHLELRNTFVSDLKPLLNCSQLRELYLQRTKVRNLLPLYGLSELLHLQLDGTEVSDEEISEIRRKLPYLKIFPGLRKILDSETGLDPKP</sequence>
<dbReference type="Proteomes" id="UP000297855">
    <property type="component" value="Unassembled WGS sequence"/>
</dbReference>
<dbReference type="EMBL" id="RQEV01000007">
    <property type="protein sequence ID" value="TGK20216.1"/>
    <property type="molecule type" value="Genomic_DNA"/>
</dbReference>
<keyword evidence="1" id="KW-0433">Leucine-rich repeat</keyword>
<keyword evidence="4" id="KW-1185">Reference proteome</keyword>
<dbReference type="InterPro" id="IPR050836">
    <property type="entry name" value="SDS22/Internalin_LRR"/>
</dbReference>
<gene>
    <name evidence="3" type="ORF">EHO61_05760</name>
</gene>
<protein>
    <submittedName>
        <fullName evidence="3">Leucine-rich repeat domain-containing protein</fullName>
    </submittedName>
</protein>
<dbReference type="OrthoDB" id="333561at2"/>
<dbReference type="InterPro" id="IPR032675">
    <property type="entry name" value="LRR_dom_sf"/>
</dbReference>
<comment type="caution">
    <text evidence="3">The sequence shown here is derived from an EMBL/GenBank/DDBJ whole genome shotgun (WGS) entry which is preliminary data.</text>
</comment>
<evidence type="ECO:0000313" key="4">
    <source>
        <dbReference type="Proteomes" id="UP000297855"/>
    </source>
</evidence>
<dbReference type="Gene3D" id="3.80.10.10">
    <property type="entry name" value="Ribonuclease Inhibitor"/>
    <property type="match status" value="1"/>
</dbReference>
<dbReference type="AlphaFoldDB" id="A0A4R9GSU5"/>
<proteinExistence type="predicted"/>
<organism evidence="3 4">
    <name type="scientific">Leptospira fluminis</name>
    <dbReference type="NCBI Taxonomy" id="2484979"/>
    <lineage>
        <taxon>Bacteria</taxon>
        <taxon>Pseudomonadati</taxon>
        <taxon>Spirochaetota</taxon>
        <taxon>Spirochaetia</taxon>
        <taxon>Leptospirales</taxon>
        <taxon>Leptospiraceae</taxon>
        <taxon>Leptospira</taxon>
    </lineage>
</organism>
<accession>A0A4R9GSU5</accession>
<reference evidence="3" key="1">
    <citation type="journal article" date="2019" name="PLoS Negl. Trop. Dis.">
        <title>Revisiting the worldwide diversity of Leptospira species in the environment.</title>
        <authorList>
            <person name="Vincent A.T."/>
            <person name="Schiettekatte O."/>
            <person name="Bourhy P."/>
            <person name="Veyrier F.J."/>
            <person name="Picardeau M."/>
        </authorList>
    </citation>
    <scope>NUCLEOTIDE SEQUENCE [LARGE SCALE GENOMIC DNA]</scope>
    <source>
        <strain evidence="3">SCS5</strain>
    </source>
</reference>
<evidence type="ECO:0000313" key="3">
    <source>
        <dbReference type="EMBL" id="TGK20216.1"/>
    </source>
</evidence>
<dbReference type="PANTHER" id="PTHR46652:SF3">
    <property type="entry name" value="LEUCINE-RICH REPEAT-CONTAINING PROTEIN 9"/>
    <property type="match status" value="1"/>
</dbReference>
<dbReference type="PANTHER" id="PTHR46652">
    <property type="entry name" value="LEUCINE-RICH REPEAT AND IQ DOMAIN-CONTAINING PROTEIN 1-RELATED"/>
    <property type="match status" value="1"/>
</dbReference>
<name>A0A4R9GSU5_9LEPT</name>
<evidence type="ECO:0000256" key="1">
    <source>
        <dbReference type="ARBA" id="ARBA00022614"/>
    </source>
</evidence>
<keyword evidence="2" id="KW-0677">Repeat</keyword>